<organism evidence="1 2">
    <name type="scientific">Echinicola strongylocentroti</name>
    <dbReference type="NCBI Taxonomy" id="1795355"/>
    <lineage>
        <taxon>Bacteria</taxon>
        <taxon>Pseudomonadati</taxon>
        <taxon>Bacteroidota</taxon>
        <taxon>Cytophagia</taxon>
        <taxon>Cytophagales</taxon>
        <taxon>Cyclobacteriaceae</taxon>
        <taxon>Echinicola</taxon>
    </lineage>
</organism>
<dbReference type="RefSeq" id="WP_112782841.1">
    <property type="nucleotide sequence ID" value="NZ_CP030041.1"/>
</dbReference>
<protein>
    <submittedName>
        <fullName evidence="1">Uncharacterized protein</fullName>
    </submittedName>
</protein>
<evidence type="ECO:0000313" key="1">
    <source>
        <dbReference type="EMBL" id="AWW29426.1"/>
    </source>
</evidence>
<accession>A0A2Z4IFP9</accession>
<dbReference type="EMBL" id="CP030041">
    <property type="protein sequence ID" value="AWW29426.1"/>
    <property type="molecule type" value="Genomic_DNA"/>
</dbReference>
<reference evidence="1 2" key="1">
    <citation type="submission" date="2018-06" db="EMBL/GenBank/DDBJ databases">
        <title>Echinicola strongylocentroti sp. nov., isolated from a sea urchin Strongylocentrotus intermedius.</title>
        <authorList>
            <person name="Bae S.S."/>
        </authorList>
    </citation>
    <scope>NUCLEOTIDE SEQUENCE [LARGE SCALE GENOMIC DNA]</scope>
    <source>
        <strain evidence="1 2">MEBiC08714</strain>
    </source>
</reference>
<sequence length="178" mass="20033">MKSILYLIILLVFAMCTACDLNFFGKESEPKTELEKLPPITQTGENTFGCLVKGKAMFSKNTLFATAIYQGGFIQIHSSMDIGDTTQNVSIIIPDPFEEYIDYNLSGEAPSNRAKYLKYNDHNECRYEAEDTFDGLINFSRIDKTNFIVSGTFEFSTVSGTCDTVRITDGRFDIKYSP</sequence>
<dbReference type="KEGG" id="est:DN752_04295"/>
<dbReference type="AlphaFoldDB" id="A0A2Z4IFP9"/>
<dbReference type="OrthoDB" id="949867at2"/>
<gene>
    <name evidence="1" type="ORF">DN752_04295</name>
</gene>
<dbReference type="Proteomes" id="UP000248688">
    <property type="component" value="Chromosome"/>
</dbReference>
<keyword evidence="2" id="KW-1185">Reference proteome</keyword>
<evidence type="ECO:0000313" key="2">
    <source>
        <dbReference type="Proteomes" id="UP000248688"/>
    </source>
</evidence>
<name>A0A2Z4IFP9_9BACT</name>
<proteinExistence type="predicted"/>